<dbReference type="NCBIfam" id="NF009488">
    <property type="entry name" value="PRK12850.1"/>
    <property type="match status" value="1"/>
</dbReference>
<protein>
    <recommendedName>
        <fullName evidence="4">60 kDa heat shock protein, mitochondrial</fullName>
        <ecNumber evidence="3">5.6.1.7</ecNumber>
    </recommendedName>
    <alternativeName>
        <fullName evidence="10">60 kDa chaperonin</fullName>
    </alternativeName>
    <alternativeName>
        <fullName evidence="12">Chaperonin 60</fullName>
    </alternativeName>
    <alternativeName>
        <fullName evidence="11">Heat shock protein 60</fullName>
    </alternativeName>
</protein>
<dbReference type="SUPFAM" id="SSF48592">
    <property type="entry name" value="GroEL equatorial domain-like"/>
    <property type="match status" value="2"/>
</dbReference>
<dbReference type="EC" id="5.6.1.7" evidence="3"/>
<keyword evidence="5" id="KW-0547">Nucleotide-binding</keyword>
<dbReference type="GO" id="GO:0140662">
    <property type="term" value="F:ATP-dependent protein folding chaperone"/>
    <property type="evidence" value="ECO:0007669"/>
    <property type="project" value="InterPro"/>
</dbReference>
<evidence type="ECO:0000313" key="16">
    <source>
        <dbReference type="EMBL" id="KAG0128852.1"/>
    </source>
</evidence>
<keyword evidence="15" id="KW-0175">Coiled coil</keyword>
<dbReference type="FunFam" id="3.50.7.10:FF:000001">
    <property type="entry name" value="60 kDa chaperonin"/>
    <property type="match status" value="1"/>
</dbReference>
<dbReference type="NCBIfam" id="TIGR02348">
    <property type="entry name" value="GroEL"/>
    <property type="match status" value="1"/>
</dbReference>
<evidence type="ECO:0000256" key="12">
    <source>
        <dbReference type="ARBA" id="ARBA00031799"/>
    </source>
</evidence>
<proteinExistence type="inferred from homology"/>
<keyword evidence="18" id="KW-1185">Reference proteome</keyword>
<dbReference type="SUPFAM" id="SSF52029">
    <property type="entry name" value="GroEL apical domain-like"/>
    <property type="match status" value="1"/>
</dbReference>
<comment type="function">
    <text evidence="13">Chaperonin implicated in mitochondrial protein import and macromolecular assembly. Together with Hsp10, facilitates the correct folding of imported proteins. May also prevent misfolding and promote the refolding and proper assembly of unfolded polypeptides generated under stress conditions in the mitochondrial matrix. The functional units of these chaperonins consist of heptameric rings of the large subunit Hsp60, which function as a back-to-back double ring. In a cyclic reaction, Hsp60 ring complexes bind one unfolded substrate protein per ring, followed by the binding of ATP and association with 2 heptameric rings of the co-chaperonin Hsp10. This leads to sequestration of the substrate protein in the inner cavity of Hsp60 where, for a certain period of time, it can fold undisturbed by other cell components. Synchronous hydrolysis of ATP in all Hsp60 subunits results in the dissociation of the chaperonin rings and the release of ADP and the folded substrate protein.</text>
</comment>
<organism evidence="16">
    <name type="scientific">Lamprotornis superbus</name>
    <dbReference type="NCBI Taxonomy" id="245042"/>
    <lineage>
        <taxon>Eukaryota</taxon>
        <taxon>Metazoa</taxon>
        <taxon>Chordata</taxon>
        <taxon>Craniata</taxon>
        <taxon>Vertebrata</taxon>
        <taxon>Euteleostomi</taxon>
        <taxon>Archelosauria</taxon>
        <taxon>Archosauria</taxon>
        <taxon>Dinosauria</taxon>
        <taxon>Saurischia</taxon>
        <taxon>Theropoda</taxon>
        <taxon>Coelurosauria</taxon>
        <taxon>Aves</taxon>
        <taxon>Neognathae</taxon>
        <taxon>Neoaves</taxon>
        <taxon>Telluraves</taxon>
        <taxon>Australaves</taxon>
        <taxon>Passeriformes</taxon>
        <taxon>Sturnidae</taxon>
        <taxon>Lamprotornis</taxon>
    </lineage>
</organism>
<evidence type="ECO:0000256" key="7">
    <source>
        <dbReference type="ARBA" id="ARBA00022946"/>
    </source>
</evidence>
<dbReference type="PROSITE" id="PS00296">
    <property type="entry name" value="CHAPERONINS_CPN60"/>
    <property type="match status" value="1"/>
</dbReference>
<dbReference type="EMBL" id="JADDUC020000008">
    <property type="protein sequence ID" value="KAI1237049.1"/>
    <property type="molecule type" value="Genomic_DNA"/>
</dbReference>
<evidence type="ECO:0000256" key="14">
    <source>
        <dbReference type="RuleBase" id="RU000418"/>
    </source>
</evidence>
<dbReference type="InterPro" id="IPR027410">
    <property type="entry name" value="TCP-1-like_intermed_sf"/>
</dbReference>
<dbReference type="GO" id="GO:0042026">
    <property type="term" value="P:protein refolding"/>
    <property type="evidence" value="ECO:0007669"/>
    <property type="project" value="InterPro"/>
</dbReference>
<dbReference type="Proteomes" id="UP000618051">
    <property type="component" value="Unassembled WGS sequence"/>
</dbReference>
<keyword evidence="9" id="KW-0143">Chaperone</keyword>
<comment type="subcellular location">
    <subcellularLocation>
        <location evidence="1">Mitochondrion matrix</location>
    </subcellularLocation>
</comment>
<dbReference type="FunFam" id="3.30.260.10:FF:000019">
    <property type="entry name" value="60 kDa heat shock mitochondrial"/>
    <property type="match status" value="1"/>
</dbReference>
<feature type="coiled-coil region" evidence="15">
    <location>
        <begin position="401"/>
        <end position="428"/>
    </location>
</feature>
<dbReference type="InterPro" id="IPR027409">
    <property type="entry name" value="GroEL-like_apical_dom_sf"/>
</dbReference>
<evidence type="ECO:0000256" key="5">
    <source>
        <dbReference type="ARBA" id="ARBA00022741"/>
    </source>
</evidence>
<evidence type="ECO:0000256" key="4">
    <source>
        <dbReference type="ARBA" id="ARBA00019981"/>
    </source>
</evidence>
<dbReference type="Gene3D" id="3.30.260.10">
    <property type="entry name" value="TCP-1-like chaperonin intermediate domain"/>
    <property type="match status" value="1"/>
</dbReference>
<gene>
    <name evidence="17" type="ORF">IHE44_0014304</name>
    <name evidence="16" type="ORF">IHE44_001806</name>
</gene>
<comment type="caution">
    <text evidence="16">The sequence shown here is derived from an EMBL/GenBank/DDBJ whole genome shotgun (WGS) entry which is preliminary data.</text>
</comment>
<evidence type="ECO:0000256" key="9">
    <source>
        <dbReference type="ARBA" id="ARBA00023186"/>
    </source>
</evidence>
<dbReference type="PRINTS" id="PR00298">
    <property type="entry name" value="CHAPERONIN60"/>
</dbReference>
<evidence type="ECO:0000256" key="8">
    <source>
        <dbReference type="ARBA" id="ARBA00023128"/>
    </source>
</evidence>
<evidence type="ECO:0000256" key="3">
    <source>
        <dbReference type="ARBA" id="ARBA00012198"/>
    </source>
</evidence>
<evidence type="ECO:0000313" key="17">
    <source>
        <dbReference type="EMBL" id="KAI1237049.1"/>
    </source>
</evidence>
<dbReference type="GO" id="GO:0005759">
    <property type="term" value="C:mitochondrial matrix"/>
    <property type="evidence" value="ECO:0007669"/>
    <property type="project" value="UniProtKB-SubCell"/>
</dbReference>
<evidence type="ECO:0000256" key="11">
    <source>
        <dbReference type="ARBA" id="ARBA00030005"/>
    </source>
</evidence>
<dbReference type="Gene3D" id="3.50.7.10">
    <property type="entry name" value="GroEL"/>
    <property type="match status" value="1"/>
</dbReference>
<dbReference type="FunFam" id="1.10.560.10:FF:000026">
    <property type="entry name" value="Chaperonin 60 subunit alpha 2 chloroplastic"/>
    <property type="match status" value="1"/>
</dbReference>
<dbReference type="FunFam" id="1.10.560.10:FF:000031">
    <property type="entry name" value="60 kDa heat shock protein, mitochondrial"/>
    <property type="match status" value="1"/>
</dbReference>
<dbReference type="InterPro" id="IPR002423">
    <property type="entry name" value="Cpn60/GroEL/TCP-1"/>
</dbReference>
<reference evidence="17 18" key="2">
    <citation type="journal article" date="2021" name="J. Hered.">
        <title>Feather Gene Expression Elucidates the Developmental Basis of Plumage Iridescence in African Starlings.</title>
        <authorList>
            <person name="Rubenstein D.R."/>
            <person name="Corvelo A."/>
            <person name="MacManes M.D."/>
            <person name="Maia R."/>
            <person name="Narzisi G."/>
            <person name="Rousaki A."/>
            <person name="Vandenabeele P."/>
            <person name="Shawkey M.D."/>
            <person name="Solomon J."/>
        </authorList>
    </citation>
    <scope>NUCLEOTIDE SEQUENCE [LARGE SCALE GENOMIC DNA]</scope>
    <source>
        <strain evidence="17">SS15</strain>
    </source>
</reference>
<dbReference type="FunFam" id="3.30.260.10:FF:000018">
    <property type="entry name" value="Heat shock protein 60"/>
    <property type="match status" value="1"/>
</dbReference>
<dbReference type="NCBIfam" id="NF009489">
    <property type="entry name" value="PRK12851.1"/>
    <property type="match status" value="1"/>
</dbReference>
<keyword evidence="7" id="KW-0809">Transit peptide</keyword>
<dbReference type="Gene3D" id="1.10.560.10">
    <property type="entry name" value="GroEL-like equatorial domain"/>
    <property type="match status" value="2"/>
</dbReference>
<evidence type="ECO:0000256" key="1">
    <source>
        <dbReference type="ARBA" id="ARBA00004305"/>
    </source>
</evidence>
<dbReference type="Pfam" id="PF00118">
    <property type="entry name" value="Cpn60_TCP1"/>
    <property type="match status" value="1"/>
</dbReference>
<evidence type="ECO:0000256" key="13">
    <source>
        <dbReference type="ARBA" id="ARBA00037436"/>
    </source>
</evidence>
<dbReference type="AlphaFoldDB" id="A0A835P0T2"/>
<evidence type="ECO:0000256" key="15">
    <source>
        <dbReference type="SAM" id="Coils"/>
    </source>
</evidence>
<name>A0A835P0T2_9PASS</name>
<dbReference type="InterPro" id="IPR001844">
    <property type="entry name" value="Cpn60/GroEL"/>
</dbReference>
<accession>A0A835P0T2</accession>
<dbReference type="OrthoDB" id="1733909at2759"/>
<evidence type="ECO:0000256" key="6">
    <source>
        <dbReference type="ARBA" id="ARBA00022840"/>
    </source>
</evidence>
<reference evidence="16" key="1">
    <citation type="submission" date="2020-10" db="EMBL/GenBank/DDBJ databases">
        <title>Feather gene expression reveals the developmental basis of iridescence in African starlings.</title>
        <authorList>
            <person name="Rubenstein D.R."/>
        </authorList>
    </citation>
    <scope>NUCLEOTIDE SEQUENCE</scope>
    <source>
        <strain evidence="16">SS15</strain>
        <tissue evidence="16">Liver</tissue>
    </source>
</reference>
<keyword evidence="8" id="KW-0496">Mitochondrion</keyword>
<dbReference type="EMBL" id="JADDUC010000013">
    <property type="protein sequence ID" value="KAG0128852.1"/>
    <property type="molecule type" value="Genomic_DNA"/>
</dbReference>
<dbReference type="InterPro" id="IPR018370">
    <property type="entry name" value="Chaperonin_Cpn60_CS"/>
</dbReference>
<evidence type="ECO:0000256" key="10">
    <source>
        <dbReference type="ARBA" id="ARBA00029756"/>
    </source>
</evidence>
<dbReference type="GO" id="GO:0005524">
    <property type="term" value="F:ATP binding"/>
    <property type="evidence" value="ECO:0007669"/>
    <property type="project" value="UniProtKB-KW"/>
</dbReference>
<comment type="similarity">
    <text evidence="2 14">Belongs to the chaperonin (HSP60) family.</text>
</comment>
<reference evidence="17" key="3">
    <citation type="submission" date="2022-01" db="EMBL/GenBank/DDBJ databases">
        <authorList>
            <person name="Rubenstein D.R."/>
        </authorList>
    </citation>
    <scope>NUCLEOTIDE SEQUENCE</scope>
    <source>
        <strain evidence="17">SS15</strain>
        <tissue evidence="17">Liver</tissue>
    </source>
</reference>
<dbReference type="SUPFAM" id="SSF54849">
    <property type="entry name" value="GroEL-intermediate domain like"/>
    <property type="match status" value="1"/>
</dbReference>
<dbReference type="InterPro" id="IPR027413">
    <property type="entry name" value="GROEL-like_equatorial_sf"/>
</dbReference>
<sequence>MLLLRQIRPVSRALAPHLTRAYAKDVKFGADARALMLQGVDLLADAVAVTMGPKATLGGAQGTTALGAHGNPGLARLARDPHPGLGELWQDLTDQGRTVIIEQSWGSPKVTKDGVTVAKAIDLKDKYKNIGAKLVQDVANNTNEEAGDGTTTATVLARAIAKEGFEKISKGANPVEIRRGVMLAVDAIIAELKKLSKPVTTPEEIAQVATISANGDQEIGNIISDAMKKVGRKGVITVKDGKTLNDELEIIEGMKFDRGYISPYFINTTKGQKCEFQDAYVLISEKKISSVQSIVPALEIANANRKPLVIIAEDVDGEALSTLVLNRLKVGLQVVAVKAPGFGDNRKNQLKDMAIATGGAVFGEEGLNLNVEDIQPHDFGKVGEVIVTKDDTMLLKGKGEKAQIEKRIQEIIEQLEVTTSEYEKEKLNERLAKLSDGVAVLKVGGTSDVEVNEKKDRVTDALNATRAAVEEGIVPGGGCALLRCIPALDALTPANEDQKIGIEIIKRTLRIPAMTIAKNAGVEGSLIVEKILQSPSEVGYDAMLGDFVNMVEKGIIDPTKVVRTALMDAAGVASLLSTAEAVVTEVPKEEKEPAMGGMGGMGGGMGGGNPISSCALQYPERFEIPRLTLPQSTLFLLKLLQSALHMLR</sequence>
<dbReference type="PANTHER" id="PTHR45633">
    <property type="entry name" value="60 KDA HEAT SHOCK PROTEIN, MITOCHONDRIAL"/>
    <property type="match status" value="1"/>
</dbReference>
<dbReference type="NCBIfam" id="NF000592">
    <property type="entry name" value="PRK00013.1"/>
    <property type="match status" value="1"/>
</dbReference>
<evidence type="ECO:0000256" key="2">
    <source>
        <dbReference type="ARBA" id="ARBA00006607"/>
    </source>
</evidence>
<dbReference type="CDD" id="cd03344">
    <property type="entry name" value="GroEL"/>
    <property type="match status" value="1"/>
</dbReference>
<evidence type="ECO:0000313" key="18">
    <source>
        <dbReference type="Proteomes" id="UP000618051"/>
    </source>
</evidence>
<keyword evidence="6" id="KW-0067">ATP-binding</keyword>
<dbReference type="NCBIfam" id="NF009487">
    <property type="entry name" value="PRK12849.1"/>
    <property type="match status" value="1"/>
</dbReference>